<gene>
    <name evidence="2" type="ORF">BJG266_LOCUS860</name>
    <name evidence="3" type="ORF">QVE165_LOCUS3777</name>
    <name evidence="4" type="ORF">QVE165_LOCUS3994</name>
</gene>
<protein>
    <submittedName>
        <fullName evidence="3">Uncharacterized protein</fullName>
    </submittedName>
</protein>
<evidence type="ECO:0000313" key="2">
    <source>
        <dbReference type="EMBL" id="CAF0727135.1"/>
    </source>
</evidence>
<dbReference type="AlphaFoldDB" id="A0A813S159"/>
<name>A0A813S159_9BILA</name>
<dbReference type="OrthoDB" id="10036877at2759"/>
<accession>A0A813S159</accession>
<comment type="caution">
    <text evidence="3">The sequence shown here is derived from an EMBL/GenBank/DDBJ whole genome shotgun (WGS) entry which is preliminary data.</text>
</comment>
<evidence type="ECO:0000313" key="4">
    <source>
        <dbReference type="EMBL" id="CAF0796743.1"/>
    </source>
</evidence>
<proteinExistence type="predicted"/>
<keyword evidence="5" id="KW-1185">Reference proteome</keyword>
<evidence type="ECO:0000313" key="5">
    <source>
        <dbReference type="Proteomes" id="UP000663832"/>
    </source>
</evidence>
<evidence type="ECO:0000313" key="3">
    <source>
        <dbReference type="EMBL" id="CAF0792576.1"/>
    </source>
</evidence>
<dbReference type="EMBL" id="CAJNOM010000014">
    <property type="protein sequence ID" value="CAF0792576.1"/>
    <property type="molecule type" value="Genomic_DNA"/>
</dbReference>
<evidence type="ECO:0000256" key="1">
    <source>
        <dbReference type="SAM" id="MobiDB-lite"/>
    </source>
</evidence>
<dbReference type="Proteomes" id="UP000663877">
    <property type="component" value="Unassembled WGS sequence"/>
</dbReference>
<dbReference type="EMBL" id="CAJNOM010000015">
    <property type="protein sequence ID" value="CAF0796743.1"/>
    <property type="molecule type" value="Genomic_DNA"/>
</dbReference>
<reference evidence="3" key="1">
    <citation type="submission" date="2021-02" db="EMBL/GenBank/DDBJ databases">
        <authorList>
            <person name="Nowell W R."/>
        </authorList>
    </citation>
    <scope>NUCLEOTIDE SEQUENCE</scope>
</reference>
<feature type="compositionally biased region" description="Low complexity" evidence="1">
    <location>
        <begin position="1"/>
        <end position="19"/>
    </location>
</feature>
<dbReference type="EMBL" id="CAJNOI010000002">
    <property type="protein sequence ID" value="CAF0727135.1"/>
    <property type="molecule type" value="Genomic_DNA"/>
</dbReference>
<sequence>MVQTMNNTRQNYQRNNRTNEILPKQQQQNYIVVYDQPKVVVVRHYTKTIVSHVNPVDYERQYNTALLDTSTLLALVRRLNIQEDLITPPKYRYAN</sequence>
<feature type="region of interest" description="Disordered" evidence="1">
    <location>
        <begin position="1"/>
        <end position="21"/>
    </location>
</feature>
<organism evidence="3 5">
    <name type="scientific">Adineta steineri</name>
    <dbReference type="NCBI Taxonomy" id="433720"/>
    <lineage>
        <taxon>Eukaryota</taxon>
        <taxon>Metazoa</taxon>
        <taxon>Spiralia</taxon>
        <taxon>Gnathifera</taxon>
        <taxon>Rotifera</taxon>
        <taxon>Eurotatoria</taxon>
        <taxon>Bdelloidea</taxon>
        <taxon>Adinetida</taxon>
        <taxon>Adinetidae</taxon>
        <taxon>Adineta</taxon>
    </lineage>
</organism>
<dbReference type="Proteomes" id="UP000663832">
    <property type="component" value="Unassembled WGS sequence"/>
</dbReference>